<evidence type="ECO:0000256" key="1">
    <source>
        <dbReference type="ARBA" id="ARBA00005336"/>
    </source>
</evidence>
<dbReference type="NCBIfam" id="NF003740">
    <property type="entry name" value="PRK05337.1"/>
    <property type="match status" value="1"/>
</dbReference>
<dbReference type="InterPro" id="IPR050226">
    <property type="entry name" value="NagZ_Beta-hexosaminidase"/>
</dbReference>
<evidence type="ECO:0000256" key="2">
    <source>
        <dbReference type="ARBA" id="ARBA00022801"/>
    </source>
</evidence>
<dbReference type="EMBL" id="CP007141">
    <property type="protein sequence ID" value="AJC73684.1"/>
    <property type="molecule type" value="Genomic_DNA"/>
</dbReference>
<feature type="domain" description="Glycoside hydrolase family 3 N-terminal" evidence="4">
    <location>
        <begin position="3"/>
        <end position="321"/>
    </location>
</feature>
<dbReference type="SUPFAM" id="SSF52279">
    <property type="entry name" value="Beta-D-glucan exohydrolase, C-terminal domain"/>
    <property type="match status" value="1"/>
</dbReference>
<organism evidence="5 6">
    <name type="scientific">Pseudothermotoga hypogea DSM 11164 = NBRC 106472</name>
    <dbReference type="NCBI Taxonomy" id="1123384"/>
    <lineage>
        <taxon>Bacteria</taxon>
        <taxon>Thermotogati</taxon>
        <taxon>Thermotogota</taxon>
        <taxon>Thermotogae</taxon>
        <taxon>Thermotogales</taxon>
        <taxon>Thermotogaceae</taxon>
        <taxon>Pseudothermotoga</taxon>
    </lineage>
</organism>
<keyword evidence="3" id="KW-0326">Glycosidase</keyword>
<reference evidence="5 6" key="1">
    <citation type="submission" date="2014-01" db="EMBL/GenBank/DDBJ databases">
        <title>Genome sequencing of Thermotog hypogea.</title>
        <authorList>
            <person name="Zhang X."/>
            <person name="Alvare G."/>
            <person name="Fristensky B."/>
            <person name="Chen L."/>
            <person name="Suen T."/>
            <person name="Chen Q."/>
            <person name="Ma K."/>
        </authorList>
    </citation>
    <scope>NUCLEOTIDE SEQUENCE [LARGE SCALE GENOMIC DNA]</scope>
    <source>
        <strain evidence="5 6">DSM 11164</strain>
    </source>
</reference>
<dbReference type="GO" id="GO:0004553">
    <property type="term" value="F:hydrolase activity, hydrolyzing O-glycosyl compounds"/>
    <property type="evidence" value="ECO:0007669"/>
    <property type="project" value="InterPro"/>
</dbReference>
<evidence type="ECO:0000313" key="5">
    <source>
        <dbReference type="EMBL" id="AJC73684.1"/>
    </source>
</evidence>
<dbReference type="InterPro" id="IPR001764">
    <property type="entry name" value="Glyco_hydro_3_N"/>
</dbReference>
<name>A0A0X1KR72_9THEM</name>
<sequence length="500" mass="56259">MDLDSLVGQLFLIGIKGKEVDEETLRVLRFVKPGFVILFARNVETPRQVLSLVKQVRSVLGEDVIFAVDQEGGIVTRFREGFAVSPGAMAIAATSDPNNAYRVAKVLAREMRTVGVSWNLAPVVDINDNPNNPGIGVRSFSDRAEIVSRFATRFYEGLKEEGVAACAKHFPGKGSVSLDAHLEMPTLEKSLEELESWEFVPFKTLIEKGIDSIMPSHVYLSKVQSRKEPATVSYEVLGEVLRKKLGYDGVLVADDLLMGGIVKNMTVEEAVVRSFMAGMDVLTVCHEPDAQMSAKKVLLKKIEQDPFLQKRLEESLKRIKRFKEKFAVKRLPEEIRFDPEHGQIMRQIAERSITLVRDSDGMLPPKLDKDDYVFTVRLSRSVQVQETDIGVPWVAKEISKRFACKLFILEEGVEIPKAEKCVVFTENAHLSNWQKELLIRVRKNFKKVLLVALRNPYDCSLIESSSLCTYGYEMVSQEALLKVLLGELKPVGKLPVEVFR</sequence>
<gene>
    <name evidence="5" type="ORF">AJ81_05080</name>
</gene>
<dbReference type="Proteomes" id="UP000077469">
    <property type="component" value="Chromosome"/>
</dbReference>
<dbReference type="GO" id="GO:0005975">
    <property type="term" value="P:carbohydrate metabolic process"/>
    <property type="evidence" value="ECO:0007669"/>
    <property type="project" value="InterPro"/>
</dbReference>
<dbReference type="AlphaFoldDB" id="A0A0X1KR72"/>
<evidence type="ECO:0000313" key="6">
    <source>
        <dbReference type="Proteomes" id="UP000077469"/>
    </source>
</evidence>
<dbReference type="RefSeq" id="WP_031504966.1">
    <property type="nucleotide sequence ID" value="NC_022795.1"/>
</dbReference>
<keyword evidence="2 5" id="KW-0378">Hydrolase</keyword>
<dbReference type="InterPro" id="IPR036881">
    <property type="entry name" value="Glyco_hydro_3_C_sf"/>
</dbReference>
<accession>A0A0X1KR72</accession>
<dbReference type="GO" id="GO:0009254">
    <property type="term" value="P:peptidoglycan turnover"/>
    <property type="evidence" value="ECO:0007669"/>
    <property type="project" value="TreeGrafter"/>
</dbReference>
<keyword evidence="6" id="KW-1185">Reference proteome</keyword>
<dbReference type="PATRIC" id="fig|1123384.7.peg.1003"/>
<dbReference type="PaxDb" id="1123384-AJ81_05080"/>
<comment type="similarity">
    <text evidence="1">Belongs to the glycosyl hydrolase 3 family.</text>
</comment>
<dbReference type="InterPro" id="IPR036962">
    <property type="entry name" value="Glyco_hydro_3_N_sf"/>
</dbReference>
<dbReference type="STRING" id="1123384.AJ81_05080"/>
<dbReference type="Pfam" id="PF00933">
    <property type="entry name" value="Glyco_hydro_3"/>
    <property type="match status" value="1"/>
</dbReference>
<dbReference type="PANTHER" id="PTHR30480:SF16">
    <property type="entry name" value="GLYCOSIDE HYDROLASE FAMILY 3 DOMAIN PROTEIN"/>
    <property type="match status" value="1"/>
</dbReference>
<dbReference type="KEGG" id="phy:AJ81_05080"/>
<dbReference type="InterPro" id="IPR017853">
    <property type="entry name" value="GH"/>
</dbReference>
<dbReference type="SUPFAM" id="SSF51445">
    <property type="entry name" value="(Trans)glycosidases"/>
    <property type="match status" value="1"/>
</dbReference>
<dbReference type="Gene3D" id="3.40.50.1700">
    <property type="entry name" value="Glycoside hydrolase family 3 C-terminal domain"/>
    <property type="match status" value="1"/>
</dbReference>
<dbReference type="OrthoDB" id="9805821at2"/>
<dbReference type="PANTHER" id="PTHR30480">
    <property type="entry name" value="BETA-HEXOSAMINIDASE-RELATED"/>
    <property type="match status" value="1"/>
</dbReference>
<protein>
    <submittedName>
        <fullName evidence="5">Glycoside hydrolase</fullName>
    </submittedName>
</protein>
<evidence type="ECO:0000256" key="3">
    <source>
        <dbReference type="ARBA" id="ARBA00023295"/>
    </source>
</evidence>
<evidence type="ECO:0000259" key="4">
    <source>
        <dbReference type="Pfam" id="PF00933"/>
    </source>
</evidence>
<dbReference type="Gene3D" id="3.20.20.300">
    <property type="entry name" value="Glycoside hydrolase, family 3, N-terminal domain"/>
    <property type="match status" value="1"/>
</dbReference>
<proteinExistence type="inferred from homology"/>